<feature type="transmembrane region" description="Helical" evidence="10">
    <location>
        <begin position="379"/>
        <end position="399"/>
    </location>
</feature>
<dbReference type="SUPFAM" id="SSF81665">
    <property type="entry name" value="Calcium ATPase, transmembrane domain M"/>
    <property type="match status" value="1"/>
</dbReference>
<dbReference type="EMBL" id="BAAAPC010000017">
    <property type="protein sequence ID" value="GAA2007150.1"/>
    <property type="molecule type" value="Genomic_DNA"/>
</dbReference>
<feature type="transmembrane region" description="Helical" evidence="10">
    <location>
        <begin position="351"/>
        <end position="373"/>
    </location>
</feature>
<evidence type="ECO:0000259" key="12">
    <source>
        <dbReference type="PROSITE" id="PS50846"/>
    </source>
</evidence>
<keyword evidence="9 10" id="KW-0472">Membrane</keyword>
<comment type="similarity">
    <text evidence="2 10">Belongs to the cation transport ATPase (P-type) (TC 3.A.3) family. Type IB subfamily.</text>
</comment>
<dbReference type="PANTHER" id="PTHR43520">
    <property type="entry name" value="ATP7, ISOFORM B"/>
    <property type="match status" value="1"/>
</dbReference>
<dbReference type="InterPro" id="IPR027256">
    <property type="entry name" value="P-typ_ATPase_IB"/>
</dbReference>
<dbReference type="SUPFAM" id="SSF56784">
    <property type="entry name" value="HAD-like"/>
    <property type="match status" value="1"/>
</dbReference>
<comment type="caution">
    <text evidence="13">The sequence shown here is derived from an EMBL/GenBank/DDBJ whole genome shotgun (WGS) entry which is preliminary data.</text>
</comment>
<dbReference type="PRINTS" id="PR00943">
    <property type="entry name" value="CUATPASE"/>
</dbReference>
<dbReference type="InterPro" id="IPR008250">
    <property type="entry name" value="ATPase_P-typ_transduc_dom_A_sf"/>
</dbReference>
<dbReference type="NCBIfam" id="TIGR01525">
    <property type="entry name" value="ATPase-IB_hvy"/>
    <property type="match status" value="1"/>
</dbReference>
<evidence type="ECO:0000256" key="6">
    <source>
        <dbReference type="ARBA" id="ARBA00022840"/>
    </source>
</evidence>
<gene>
    <name evidence="13" type="ORF">GCM10009799_38370</name>
</gene>
<reference evidence="14" key="1">
    <citation type="journal article" date="2019" name="Int. J. Syst. Evol. Microbiol.">
        <title>The Global Catalogue of Microorganisms (GCM) 10K type strain sequencing project: providing services to taxonomists for standard genome sequencing and annotation.</title>
        <authorList>
            <consortium name="The Broad Institute Genomics Platform"/>
            <consortium name="The Broad Institute Genome Sequencing Center for Infectious Disease"/>
            <person name="Wu L."/>
            <person name="Ma J."/>
        </authorList>
    </citation>
    <scope>NUCLEOTIDE SEQUENCE [LARGE SCALE GENOMIC DNA]</scope>
    <source>
        <strain evidence="14">JCM 15313</strain>
    </source>
</reference>
<keyword evidence="4 10" id="KW-0479">Metal-binding</keyword>
<feature type="transmembrane region" description="Helical" evidence="10">
    <location>
        <begin position="133"/>
        <end position="158"/>
    </location>
</feature>
<dbReference type="Gene3D" id="3.40.1110.10">
    <property type="entry name" value="Calcium-transporting ATPase, cytoplasmic domain N"/>
    <property type="match status" value="1"/>
</dbReference>
<dbReference type="Gene3D" id="3.30.70.100">
    <property type="match status" value="1"/>
</dbReference>
<dbReference type="InterPro" id="IPR018303">
    <property type="entry name" value="ATPase_P-typ_P_site"/>
</dbReference>
<proteinExistence type="inferred from homology"/>
<keyword evidence="8 10" id="KW-1133">Transmembrane helix</keyword>
<keyword evidence="14" id="KW-1185">Reference proteome</keyword>
<feature type="transmembrane region" description="Helical" evidence="10">
    <location>
        <begin position="198"/>
        <end position="218"/>
    </location>
</feature>
<dbReference type="CDD" id="cd00371">
    <property type="entry name" value="HMA"/>
    <property type="match status" value="1"/>
</dbReference>
<evidence type="ECO:0000256" key="11">
    <source>
        <dbReference type="SAM" id="MobiDB-lite"/>
    </source>
</evidence>
<sequence length="777" mass="81728">MSTAAPTAAEERPPRPTAPDRLLINIGGLHCGFCAHTIERAVGRLDGVEQVSVSLAHEEALVVHDARRVRATEIRDLLRDLGYTIRDPRRVRAFEEAEAELSEARLRLAAAAVAAAIALWLMLLMATGRGFALLPWVMLALTVQVVFVAGWPILRMAVASVRRRILNQHVLMEFGAFGGLIGGLVGMVHPGFPASDFFAAATLITTYHLLSAFVALKVRTHASAAVRRLLALQPPTARVVRDGDEEEVPVDQVVVGELVRVRPGEAIPVDGTVVDGASGVDASLVTGESVPEEKTVGAEVIGGSVNQTGTLLVRVSRAGEDSFLATVVRYVEEARALKPGLLALVDRVLRVYVPSVLAIAALALLGWTLGAWLVTGTPMYSRAVFAALAVGVMGYPCALGMATPLAMIRGGGQAAERGILMRSATAFAVFGRIDRIVLDKTGTLTRGRPRVVAVETVPGQDRGELLRLAAAVEDPSEHPLARAVVAAAQDEGIEIADVTDFASLTGRGAHGRVEGHHVAVGSPAMAEQTGIGGPGAIGEELAECIEQFQARAHTVVVVLVDGTARGAVAIADPIKPEAADVVRRLRRRGVEPVMITGDNPRTATAIAEQTGIGDVYAQAPPDAKADHVRRLQAEGHRVAMVGDGINDAPALMQADIGIAIGAGTDIAIESSDVILVADRLDAVVDAWDVGRASYRRTKQNLALAFSFNGVGVPLASTGLVHPAWAMAAMAASVTVVLLNSFGLRVLSPRTYRRFADPARPPAAHDGDRATAPQEVPA</sequence>
<dbReference type="NCBIfam" id="TIGR01511">
    <property type="entry name" value="ATPase-IB1_Cu"/>
    <property type="match status" value="1"/>
</dbReference>
<evidence type="ECO:0000256" key="7">
    <source>
        <dbReference type="ARBA" id="ARBA00022967"/>
    </source>
</evidence>
<feature type="transmembrane region" description="Helical" evidence="10">
    <location>
        <begin position="108"/>
        <end position="127"/>
    </location>
</feature>
<comment type="subcellular location">
    <subcellularLocation>
        <location evidence="1">Cell membrane</location>
        <topology evidence="1">Multi-pass membrane protein</topology>
    </subcellularLocation>
</comment>
<feature type="transmembrane region" description="Helical" evidence="10">
    <location>
        <begin position="701"/>
        <end position="720"/>
    </location>
</feature>
<dbReference type="Proteomes" id="UP001501585">
    <property type="component" value="Unassembled WGS sequence"/>
</dbReference>
<dbReference type="Pfam" id="PF00403">
    <property type="entry name" value="HMA"/>
    <property type="match status" value="1"/>
</dbReference>
<dbReference type="RefSeq" id="WP_344164238.1">
    <property type="nucleotide sequence ID" value="NZ_BAAAPC010000017.1"/>
</dbReference>
<dbReference type="InterPro" id="IPR023299">
    <property type="entry name" value="ATPase_P-typ_cyto_dom_N"/>
</dbReference>
<dbReference type="SFLD" id="SFLDS00003">
    <property type="entry name" value="Haloacid_Dehalogenase"/>
    <property type="match status" value="1"/>
</dbReference>
<evidence type="ECO:0000256" key="5">
    <source>
        <dbReference type="ARBA" id="ARBA00022741"/>
    </source>
</evidence>
<keyword evidence="7" id="KW-1278">Translocase</keyword>
<evidence type="ECO:0000256" key="8">
    <source>
        <dbReference type="ARBA" id="ARBA00022989"/>
    </source>
</evidence>
<evidence type="ECO:0000256" key="2">
    <source>
        <dbReference type="ARBA" id="ARBA00006024"/>
    </source>
</evidence>
<keyword evidence="5 10" id="KW-0547">Nucleotide-binding</keyword>
<dbReference type="InterPro" id="IPR023298">
    <property type="entry name" value="ATPase_P-typ_TM_dom_sf"/>
</dbReference>
<name>A0ABP5ETW2_9ACTN</name>
<dbReference type="InterPro" id="IPR044492">
    <property type="entry name" value="P_typ_ATPase_HD_dom"/>
</dbReference>
<dbReference type="SUPFAM" id="SSF55008">
    <property type="entry name" value="HMA, heavy metal-associated domain"/>
    <property type="match status" value="1"/>
</dbReference>
<dbReference type="SUPFAM" id="SSF81653">
    <property type="entry name" value="Calcium ATPase, transduction domain A"/>
    <property type="match status" value="1"/>
</dbReference>
<dbReference type="InterPro" id="IPR036412">
    <property type="entry name" value="HAD-like_sf"/>
</dbReference>
<evidence type="ECO:0000256" key="9">
    <source>
        <dbReference type="ARBA" id="ARBA00023136"/>
    </source>
</evidence>
<dbReference type="PROSITE" id="PS00154">
    <property type="entry name" value="ATPASE_E1_E2"/>
    <property type="match status" value="1"/>
</dbReference>
<dbReference type="PROSITE" id="PS50846">
    <property type="entry name" value="HMA_2"/>
    <property type="match status" value="1"/>
</dbReference>
<dbReference type="PRINTS" id="PR00119">
    <property type="entry name" value="CATATPASE"/>
</dbReference>
<accession>A0ABP5ETW2</accession>
<dbReference type="InterPro" id="IPR059000">
    <property type="entry name" value="ATPase_P-type_domA"/>
</dbReference>
<dbReference type="SFLD" id="SFLDF00027">
    <property type="entry name" value="p-type_atpase"/>
    <property type="match status" value="1"/>
</dbReference>
<feature type="transmembrane region" description="Helical" evidence="10">
    <location>
        <begin position="170"/>
        <end position="192"/>
    </location>
</feature>
<protein>
    <submittedName>
        <fullName evidence="13">Copper-translocating P-type ATPase</fullName>
    </submittedName>
</protein>
<dbReference type="PANTHER" id="PTHR43520:SF8">
    <property type="entry name" value="P-TYPE CU(+) TRANSPORTER"/>
    <property type="match status" value="1"/>
</dbReference>
<dbReference type="InterPro" id="IPR023214">
    <property type="entry name" value="HAD_sf"/>
</dbReference>
<evidence type="ECO:0000256" key="3">
    <source>
        <dbReference type="ARBA" id="ARBA00022692"/>
    </source>
</evidence>
<keyword evidence="3 10" id="KW-0812">Transmembrane</keyword>
<dbReference type="Pfam" id="PF00702">
    <property type="entry name" value="Hydrolase"/>
    <property type="match status" value="1"/>
</dbReference>
<evidence type="ECO:0000256" key="10">
    <source>
        <dbReference type="RuleBase" id="RU362081"/>
    </source>
</evidence>
<dbReference type="InterPro" id="IPR036163">
    <property type="entry name" value="HMA_dom_sf"/>
</dbReference>
<dbReference type="NCBIfam" id="TIGR01494">
    <property type="entry name" value="ATPase_P-type"/>
    <property type="match status" value="1"/>
</dbReference>
<dbReference type="SFLD" id="SFLDG00002">
    <property type="entry name" value="C1.7:_P-type_atpase_like"/>
    <property type="match status" value="1"/>
</dbReference>
<dbReference type="Gene3D" id="3.40.50.1000">
    <property type="entry name" value="HAD superfamily/HAD-like"/>
    <property type="match status" value="1"/>
</dbReference>
<evidence type="ECO:0000313" key="14">
    <source>
        <dbReference type="Proteomes" id="UP001501585"/>
    </source>
</evidence>
<organism evidence="13 14">
    <name type="scientific">Nocardiopsis rhodophaea</name>
    <dbReference type="NCBI Taxonomy" id="280238"/>
    <lineage>
        <taxon>Bacteria</taxon>
        <taxon>Bacillati</taxon>
        <taxon>Actinomycetota</taxon>
        <taxon>Actinomycetes</taxon>
        <taxon>Streptosporangiales</taxon>
        <taxon>Nocardiopsidaceae</taxon>
        <taxon>Nocardiopsis</taxon>
    </lineage>
</organism>
<keyword evidence="6 10" id="KW-0067">ATP-binding</keyword>
<dbReference type="InterPro" id="IPR001757">
    <property type="entry name" value="P_typ_ATPase"/>
</dbReference>
<dbReference type="InterPro" id="IPR006121">
    <property type="entry name" value="HMA_dom"/>
</dbReference>
<keyword evidence="10" id="KW-1003">Cell membrane</keyword>
<evidence type="ECO:0000256" key="1">
    <source>
        <dbReference type="ARBA" id="ARBA00004651"/>
    </source>
</evidence>
<dbReference type="Pfam" id="PF00122">
    <property type="entry name" value="E1-E2_ATPase"/>
    <property type="match status" value="1"/>
</dbReference>
<evidence type="ECO:0000313" key="13">
    <source>
        <dbReference type="EMBL" id="GAA2007150.1"/>
    </source>
</evidence>
<feature type="domain" description="HMA" evidence="12">
    <location>
        <begin position="20"/>
        <end position="86"/>
    </location>
</feature>
<feature type="region of interest" description="Disordered" evidence="11">
    <location>
        <begin position="756"/>
        <end position="777"/>
    </location>
</feature>
<dbReference type="Gene3D" id="2.70.150.10">
    <property type="entry name" value="Calcium-transporting ATPase, cytoplasmic transduction domain A"/>
    <property type="match status" value="1"/>
</dbReference>
<evidence type="ECO:0000256" key="4">
    <source>
        <dbReference type="ARBA" id="ARBA00022723"/>
    </source>
</evidence>
<feature type="transmembrane region" description="Helical" evidence="10">
    <location>
        <begin position="726"/>
        <end position="746"/>
    </location>
</feature>